<reference evidence="1 2" key="1">
    <citation type="journal article" date="2015" name="Genome Announc.">
        <title>Complete Genome Sequence of Spiroplasma cantharicola CC-1T (DSM 21588), a Bacterium Isolated from Soldier Beetle (Cantharis carolinus).</title>
        <authorList>
            <person name="Lo W.S."/>
            <person name="Liu P.Y."/>
            <person name="Kuo C.H."/>
        </authorList>
    </citation>
    <scope>NUCLEOTIDE SEQUENCE [LARGE SCALE GENOMIC DNA]</scope>
    <source>
        <strain evidence="1 2">CC-1</strain>
    </source>
</reference>
<sequence>MKWWISDFDGTLTLRENNHKISLEDEKFIKQWTKNNKFVIATGRGFLELDEIIREKGFEVEYRITNNGAAMFKNNESIYELSIPMSERKKILENLTKLHKKCGIKISDTKNTNIISGIDEVIPRFKETLVFPHWFSVEDRFQDFMDEILENEKLNNISLYAHVQDFDFIMQLFENIEGIKIVKTAPFVLEIMHKDVSKHLGIKYLQDKYNIANNDIVVSGDGDNDFEMLSSFENSFVMNSATPLALSAGKIKIKSVSDIGKYIK</sequence>
<dbReference type="Pfam" id="PF08282">
    <property type="entry name" value="Hydrolase_3"/>
    <property type="match status" value="1"/>
</dbReference>
<dbReference type="GO" id="GO:0000287">
    <property type="term" value="F:magnesium ion binding"/>
    <property type="evidence" value="ECO:0007669"/>
    <property type="project" value="TreeGrafter"/>
</dbReference>
<proteinExistence type="predicted"/>
<dbReference type="InterPro" id="IPR036412">
    <property type="entry name" value="HAD-like_sf"/>
</dbReference>
<dbReference type="STRING" id="362837.SCANT_v1c07030"/>
<accession>A0A0M4JT07</accession>
<dbReference type="PANTHER" id="PTHR10000">
    <property type="entry name" value="PHOSPHOSERINE PHOSPHATASE"/>
    <property type="match status" value="1"/>
</dbReference>
<dbReference type="GO" id="GO:0016791">
    <property type="term" value="F:phosphatase activity"/>
    <property type="evidence" value="ECO:0007669"/>
    <property type="project" value="TreeGrafter"/>
</dbReference>
<protein>
    <recommendedName>
        <fullName evidence="3">HAD superfamily hydrolase</fullName>
    </recommendedName>
</protein>
<dbReference type="GO" id="GO:0005829">
    <property type="term" value="C:cytosol"/>
    <property type="evidence" value="ECO:0007669"/>
    <property type="project" value="TreeGrafter"/>
</dbReference>
<dbReference type="Gene3D" id="3.40.50.1000">
    <property type="entry name" value="HAD superfamily/HAD-like"/>
    <property type="match status" value="1"/>
</dbReference>
<organism evidence="1 2">
    <name type="scientific">Spiroplasma cantharicola</name>
    <dbReference type="NCBI Taxonomy" id="362837"/>
    <lineage>
        <taxon>Bacteria</taxon>
        <taxon>Bacillati</taxon>
        <taxon>Mycoplasmatota</taxon>
        <taxon>Mollicutes</taxon>
        <taxon>Entomoplasmatales</taxon>
        <taxon>Spiroplasmataceae</taxon>
        <taxon>Spiroplasma</taxon>
    </lineage>
</organism>
<name>A0A0M4JT07_9MOLU</name>
<dbReference type="NCBIfam" id="TIGR00099">
    <property type="entry name" value="Cof-subfamily"/>
    <property type="match status" value="1"/>
</dbReference>
<dbReference type="RefSeq" id="WP_053946361.1">
    <property type="nucleotide sequence ID" value="NZ_CP012622.1"/>
</dbReference>
<dbReference type="InterPro" id="IPR000150">
    <property type="entry name" value="Cof"/>
</dbReference>
<keyword evidence="2" id="KW-1185">Reference proteome</keyword>
<gene>
    <name evidence="1" type="ORF">SCANT_v1c07030</name>
</gene>
<dbReference type="InterPro" id="IPR023214">
    <property type="entry name" value="HAD_sf"/>
</dbReference>
<evidence type="ECO:0000313" key="1">
    <source>
        <dbReference type="EMBL" id="ALD66609.1"/>
    </source>
</evidence>
<dbReference type="PANTHER" id="PTHR10000:SF8">
    <property type="entry name" value="HAD SUPERFAMILY HYDROLASE-LIKE, TYPE 3"/>
    <property type="match status" value="1"/>
</dbReference>
<dbReference type="KEGG" id="scj:SCANT_v1c07030"/>
<dbReference type="SUPFAM" id="SSF56784">
    <property type="entry name" value="HAD-like"/>
    <property type="match status" value="1"/>
</dbReference>
<evidence type="ECO:0000313" key="2">
    <source>
        <dbReference type="Proteomes" id="UP000063919"/>
    </source>
</evidence>
<dbReference type="EMBL" id="CP012622">
    <property type="protein sequence ID" value="ALD66609.1"/>
    <property type="molecule type" value="Genomic_DNA"/>
</dbReference>
<dbReference type="Proteomes" id="UP000063919">
    <property type="component" value="Chromosome"/>
</dbReference>
<dbReference type="OrthoDB" id="399929at2"/>
<dbReference type="InterPro" id="IPR006379">
    <property type="entry name" value="HAD-SF_hydro_IIB"/>
</dbReference>
<dbReference type="Gene3D" id="3.30.1240.10">
    <property type="match status" value="1"/>
</dbReference>
<dbReference type="PATRIC" id="fig|362837.3.peg.719"/>
<evidence type="ECO:0008006" key="3">
    <source>
        <dbReference type="Google" id="ProtNLM"/>
    </source>
</evidence>
<dbReference type="AlphaFoldDB" id="A0A0M4JT07"/>
<dbReference type="NCBIfam" id="TIGR01484">
    <property type="entry name" value="HAD-SF-IIB"/>
    <property type="match status" value="1"/>
</dbReference>